<organism evidence="1 2">
    <name type="scientific">Neobacillus ginsengisoli</name>
    <dbReference type="NCBI Taxonomy" id="904295"/>
    <lineage>
        <taxon>Bacteria</taxon>
        <taxon>Bacillati</taxon>
        <taxon>Bacillota</taxon>
        <taxon>Bacilli</taxon>
        <taxon>Bacillales</taxon>
        <taxon>Bacillaceae</taxon>
        <taxon>Neobacillus</taxon>
    </lineage>
</organism>
<reference evidence="1 2" key="1">
    <citation type="submission" date="2023-07" db="EMBL/GenBank/DDBJ databases">
        <title>Genomic Encyclopedia of Type Strains, Phase IV (KMG-IV): sequencing the most valuable type-strain genomes for metagenomic binning, comparative biology and taxonomic classification.</title>
        <authorList>
            <person name="Goeker M."/>
        </authorList>
    </citation>
    <scope>NUCLEOTIDE SEQUENCE [LARGE SCALE GENOMIC DNA]</scope>
    <source>
        <strain evidence="1 2">DSM 27594</strain>
    </source>
</reference>
<evidence type="ECO:0000313" key="2">
    <source>
        <dbReference type="Proteomes" id="UP001224122"/>
    </source>
</evidence>
<sequence length="38" mass="4636">MIRDRDRIKWVSMMLPEHVKLLREYNESLDKSRKTGFG</sequence>
<comment type="caution">
    <text evidence="1">The sequence shown here is derived from an EMBL/GenBank/DDBJ whole genome shotgun (WGS) entry which is preliminary data.</text>
</comment>
<name>A0ABT9Y448_9BACI</name>
<protein>
    <submittedName>
        <fullName evidence="1">Uncharacterized protein</fullName>
    </submittedName>
</protein>
<proteinExistence type="predicted"/>
<accession>A0ABT9Y448</accession>
<keyword evidence="2" id="KW-1185">Reference proteome</keyword>
<evidence type="ECO:0000313" key="1">
    <source>
        <dbReference type="EMBL" id="MDQ0201957.1"/>
    </source>
</evidence>
<dbReference type="EMBL" id="JAUSTW010000014">
    <property type="protein sequence ID" value="MDQ0201957.1"/>
    <property type="molecule type" value="Genomic_DNA"/>
</dbReference>
<gene>
    <name evidence="1" type="ORF">J2S10_005168</name>
</gene>
<dbReference type="Proteomes" id="UP001224122">
    <property type="component" value="Unassembled WGS sequence"/>
</dbReference>